<protein>
    <submittedName>
        <fullName evidence="1">Uncharacterized protein</fullName>
    </submittedName>
</protein>
<dbReference type="AlphaFoldDB" id="A0AAD2HIT4"/>
<organism evidence="1 2">
    <name type="scientific">Mycena citricolor</name>
    <dbReference type="NCBI Taxonomy" id="2018698"/>
    <lineage>
        <taxon>Eukaryota</taxon>
        <taxon>Fungi</taxon>
        <taxon>Dikarya</taxon>
        <taxon>Basidiomycota</taxon>
        <taxon>Agaricomycotina</taxon>
        <taxon>Agaricomycetes</taxon>
        <taxon>Agaricomycetidae</taxon>
        <taxon>Agaricales</taxon>
        <taxon>Marasmiineae</taxon>
        <taxon>Mycenaceae</taxon>
        <taxon>Mycena</taxon>
    </lineage>
</organism>
<keyword evidence="2" id="KW-1185">Reference proteome</keyword>
<dbReference type="InterPro" id="IPR023213">
    <property type="entry name" value="CAT-like_dom_sf"/>
</dbReference>
<proteinExistence type="predicted"/>
<dbReference type="EMBL" id="CAVNYO010000412">
    <property type="protein sequence ID" value="CAK5276733.1"/>
    <property type="molecule type" value="Genomic_DNA"/>
</dbReference>
<sequence length="518" mass="57756">MDASAENAASNRVFRRTLSPNELSYFLPSRASGLNDMFTQVIIHAPPAPMSPRRVHIAWTITRLRYTLLSCRVEMPPGRYDQAEFVYTPPPSPSSALHEATSSLRIRDDIRGHQLIADFLNGPRTLSSDCLARLDLVRHGEVESGKHEYHIMFSCLHMIGDLLGVQQMMDGMFRLLGGAGTTDDELQMLLEREWDVRWRAGGIAVATEARIAGLGMGKLAAAAWKVDYLNVQRRSIGAHVFPRIKAPRTNIRLIQIRFSHAQTAEIFKNCKANGTTAQNVFFALCNWAWIRLCAAHPEIGADRTLPMLMYTAVSLRRHLTSDVDLSLALDYTNVVLPSFMPRNIDERRILWERARSAQKQVARYARSPYLLQRSLLSTAARAQKAKMWARIDDGLELPSVIKQKAVSPPSLALLGVTHAGDVGLTYRPHLYPELRIQTGTGGSRKGPGGLLLGTRLFFGRFLMSMNWDDACVPSGLMMEFWSHVVDGMHSLVMQDESLGRGEPVDWVSGAGVVGRSKL</sequence>
<accession>A0AAD2HIT4</accession>
<evidence type="ECO:0000313" key="2">
    <source>
        <dbReference type="Proteomes" id="UP001295794"/>
    </source>
</evidence>
<evidence type="ECO:0000313" key="1">
    <source>
        <dbReference type="EMBL" id="CAK5276733.1"/>
    </source>
</evidence>
<reference evidence="1" key="1">
    <citation type="submission" date="2023-11" db="EMBL/GenBank/DDBJ databases">
        <authorList>
            <person name="De Vega J J."/>
            <person name="De Vega J J."/>
        </authorList>
    </citation>
    <scope>NUCLEOTIDE SEQUENCE</scope>
</reference>
<dbReference type="Proteomes" id="UP001295794">
    <property type="component" value="Unassembled WGS sequence"/>
</dbReference>
<comment type="caution">
    <text evidence="1">The sequence shown here is derived from an EMBL/GenBank/DDBJ whole genome shotgun (WGS) entry which is preliminary data.</text>
</comment>
<dbReference type="Gene3D" id="3.30.559.10">
    <property type="entry name" value="Chloramphenicol acetyltransferase-like domain"/>
    <property type="match status" value="1"/>
</dbReference>
<gene>
    <name evidence="1" type="ORF">MYCIT1_LOCUS25238</name>
</gene>
<name>A0AAD2HIT4_9AGAR</name>